<evidence type="ECO:0000313" key="3">
    <source>
        <dbReference type="Proteomes" id="UP000092124"/>
    </source>
</evidence>
<dbReference type="Proteomes" id="UP000092124">
    <property type="component" value="Unassembled WGS sequence"/>
</dbReference>
<name>A0A1A6H7F1_NEOLE</name>
<sequence length="93" mass="10043">MSFPKQSNRKSSMAMQDSDYGNSCWYPEFNDLTLHLMLANPVTQIRSAQKGLDSSPESPVVLGHSAKCPRSELLDSQVPGQGAGAKGETYLPG</sequence>
<dbReference type="EMBL" id="LZPO01044455">
    <property type="protein sequence ID" value="OBS74241.1"/>
    <property type="molecule type" value="Genomic_DNA"/>
</dbReference>
<reference evidence="2 3" key="1">
    <citation type="submission" date="2016-06" db="EMBL/GenBank/DDBJ databases">
        <title>The Draft Genome Sequence and Annotation of the Desert Woodrat Neotoma lepida.</title>
        <authorList>
            <person name="Campbell M."/>
            <person name="Oakeson K.F."/>
            <person name="Yandell M."/>
            <person name="Halpert J.R."/>
            <person name="Dearing D."/>
        </authorList>
    </citation>
    <scope>NUCLEOTIDE SEQUENCE [LARGE SCALE GENOMIC DNA]</scope>
    <source>
        <strain evidence="2">417</strain>
        <tissue evidence="2">Liver</tissue>
    </source>
</reference>
<feature type="region of interest" description="Disordered" evidence="1">
    <location>
        <begin position="72"/>
        <end position="93"/>
    </location>
</feature>
<gene>
    <name evidence="2" type="ORF">A6R68_15207</name>
</gene>
<evidence type="ECO:0000256" key="1">
    <source>
        <dbReference type="SAM" id="MobiDB-lite"/>
    </source>
</evidence>
<organism evidence="2 3">
    <name type="scientific">Neotoma lepida</name>
    <name type="common">Desert woodrat</name>
    <dbReference type="NCBI Taxonomy" id="56216"/>
    <lineage>
        <taxon>Eukaryota</taxon>
        <taxon>Metazoa</taxon>
        <taxon>Chordata</taxon>
        <taxon>Craniata</taxon>
        <taxon>Vertebrata</taxon>
        <taxon>Euteleostomi</taxon>
        <taxon>Mammalia</taxon>
        <taxon>Eutheria</taxon>
        <taxon>Euarchontoglires</taxon>
        <taxon>Glires</taxon>
        <taxon>Rodentia</taxon>
        <taxon>Myomorpha</taxon>
        <taxon>Muroidea</taxon>
        <taxon>Cricetidae</taxon>
        <taxon>Neotominae</taxon>
        <taxon>Neotoma</taxon>
    </lineage>
</organism>
<accession>A0A1A6H7F1</accession>
<keyword evidence="3" id="KW-1185">Reference proteome</keyword>
<evidence type="ECO:0000313" key="2">
    <source>
        <dbReference type="EMBL" id="OBS74241.1"/>
    </source>
</evidence>
<feature type="region of interest" description="Disordered" evidence="1">
    <location>
        <begin position="1"/>
        <end position="20"/>
    </location>
</feature>
<comment type="caution">
    <text evidence="2">The sequence shown here is derived from an EMBL/GenBank/DDBJ whole genome shotgun (WGS) entry which is preliminary data.</text>
</comment>
<dbReference type="AlphaFoldDB" id="A0A1A6H7F1"/>
<proteinExistence type="predicted"/>
<protein>
    <submittedName>
        <fullName evidence="2">Uncharacterized protein</fullName>
    </submittedName>
</protein>